<dbReference type="InterPro" id="IPR036908">
    <property type="entry name" value="RlpA-like_sf"/>
</dbReference>
<organism evidence="12 13">
    <name type="scientific">Sarocladium strictum</name>
    <name type="common">Black bundle disease fungus</name>
    <name type="synonym">Acremonium strictum</name>
    <dbReference type="NCBI Taxonomy" id="5046"/>
    <lineage>
        <taxon>Eukaryota</taxon>
        <taxon>Fungi</taxon>
        <taxon>Dikarya</taxon>
        <taxon>Ascomycota</taxon>
        <taxon>Pezizomycotina</taxon>
        <taxon>Sordariomycetes</taxon>
        <taxon>Hypocreomycetidae</taxon>
        <taxon>Hypocreales</taxon>
        <taxon>Sarocladiaceae</taxon>
        <taxon>Sarocladium</taxon>
    </lineage>
</organism>
<evidence type="ECO:0000256" key="6">
    <source>
        <dbReference type="ARBA" id="ARBA00023277"/>
    </source>
</evidence>
<dbReference type="EMBL" id="JAPDFR010000005">
    <property type="protein sequence ID" value="KAK0386666.1"/>
    <property type="molecule type" value="Genomic_DNA"/>
</dbReference>
<comment type="caution">
    <text evidence="12">The sequence shown here is derived from an EMBL/GenBank/DDBJ whole genome shotgun (WGS) entry which is preliminary data.</text>
</comment>
<evidence type="ECO:0000256" key="7">
    <source>
        <dbReference type="ARBA" id="ARBA00023295"/>
    </source>
</evidence>
<keyword evidence="4" id="KW-0378">Hydrolase</keyword>
<feature type="chain" id="PRO_5041407589" description="Cellulase" evidence="10">
    <location>
        <begin position="22"/>
        <end position="233"/>
    </location>
</feature>
<comment type="catalytic activity">
    <reaction evidence="1 9">
        <text>Endohydrolysis of (1-&gt;4)-beta-D-glucosidic linkages in cellulose, lichenin and cereal beta-D-glucans.</text>
        <dbReference type="EC" id="3.2.1.4"/>
    </reaction>
</comment>
<evidence type="ECO:0000256" key="5">
    <source>
        <dbReference type="ARBA" id="ARBA00023001"/>
    </source>
</evidence>
<evidence type="ECO:0000313" key="12">
    <source>
        <dbReference type="EMBL" id="KAK0386666.1"/>
    </source>
</evidence>
<evidence type="ECO:0000256" key="3">
    <source>
        <dbReference type="ARBA" id="ARBA00012601"/>
    </source>
</evidence>
<dbReference type="CDD" id="cd22278">
    <property type="entry name" value="DPBB_GH45_endoglucanase"/>
    <property type="match status" value="1"/>
</dbReference>
<comment type="similarity">
    <text evidence="2">Belongs to the glycosyl hydrolase 45 (cellulase K) family.</text>
</comment>
<dbReference type="SUPFAM" id="SSF50685">
    <property type="entry name" value="Barwin-like endoglucanases"/>
    <property type="match status" value="1"/>
</dbReference>
<keyword evidence="13" id="KW-1185">Reference proteome</keyword>
<feature type="active site" description="Nucleophile" evidence="9">
    <location>
        <position position="32"/>
    </location>
</feature>
<evidence type="ECO:0000256" key="1">
    <source>
        <dbReference type="ARBA" id="ARBA00000966"/>
    </source>
</evidence>
<dbReference type="Proteomes" id="UP001175261">
    <property type="component" value="Unassembled WGS sequence"/>
</dbReference>
<dbReference type="EC" id="3.2.1.4" evidence="3 9"/>
<protein>
    <recommendedName>
        <fullName evidence="3 9">Cellulase</fullName>
        <ecNumber evidence="3 9">3.2.1.4</ecNumber>
    </recommendedName>
</protein>
<keyword evidence="7" id="KW-0326">Glycosidase</keyword>
<dbReference type="PROSITE" id="PS01140">
    <property type="entry name" value="GLYCOSYL_HYDROL_F45"/>
    <property type="match status" value="1"/>
</dbReference>
<dbReference type="GO" id="GO:0030245">
    <property type="term" value="P:cellulose catabolic process"/>
    <property type="evidence" value="ECO:0007669"/>
    <property type="project" value="UniProtKB-KW"/>
</dbReference>
<sequence>MASQPLVRLSLAALLSALATAQQTGQTTRYWDCCKPSCAWSGKAPVSQPIRTCDANDSPLSNPDVSSGCDGGSAYTCSNNSPWAVDEQTAYGFAATAISGQSESSWCCACYALTFTSGPVAGKTMVVQSTNTGGDLGSNHFDILMPGGGVGLFDGCTPQFGGLPGAQYGGISSRSQCDSFPEDLKGGCQWRFDWFQNADNPTVTFEQVRCPTELTSISGCVRNDDGNLPVFTG</sequence>
<proteinExistence type="inferred from homology"/>
<evidence type="ECO:0000313" key="13">
    <source>
        <dbReference type="Proteomes" id="UP001175261"/>
    </source>
</evidence>
<dbReference type="PANTHER" id="PTHR39730:SF1">
    <property type="entry name" value="ENDOGLUCANASE 1"/>
    <property type="match status" value="1"/>
</dbReference>
<reference evidence="12" key="1">
    <citation type="submission" date="2022-10" db="EMBL/GenBank/DDBJ databases">
        <title>Determination and structural analysis of whole genome sequence of Sarocladium strictum F4-1.</title>
        <authorList>
            <person name="Hu L."/>
            <person name="Jiang Y."/>
        </authorList>
    </citation>
    <scope>NUCLEOTIDE SEQUENCE</scope>
    <source>
        <strain evidence="12">F4-1</strain>
    </source>
</reference>
<accession>A0AA39GGL9</accession>
<dbReference type="InterPro" id="IPR000334">
    <property type="entry name" value="Glyco_hydro_45"/>
</dbReference>
<dbReference type="PANTHER" id="PTHR39730">
    <property type="entry name" value="ENDOGLUCANASE 1"/>
    <property type="match status" value="1"/>
</dbReference>
<gene>
    <name evidence="12" type="ORF">NLU13_6501</name>
</gene>
<evidence type="ECO:0000256" key="9">
    <source>
        <dbReference type="PROSITE-ProRule" id="PRU10069"/>
    </source>
</evidence>
<dbReference type="InterPro" id="IPR052288">
    <property type="entry name" value="GH45_Enzymes"/>
</dbReference>
<dbReference type="GO" id="GO:0008810">
    <property type="term" value="F:cellulase activity"/>
    <property type="evidence" value="ECO:0007669"/>
    <property type="project" value="UniProtKB-EC"/>
</dbReference>
<feature type="domain" description="Glycosyl hydrolases family 45 active site" evidence="11">
    <location>
        <begin position="27"/>
        <end position="38"/>
    </location>
</feature>
<keyword evidence="8" id="KW-0624">Polysaccharide degradation</keyword>
<evidence type="ECO:0000256" key="4">
    <source>
        <dbReference type="ARBA" id="ARBA00022801"/>
    </source>
</evidence>
<keyword evidence="6" id="KW-0119">Carbohydrate metabolism</keyword>
<dbReference type="AlphaFoldDB" id="A0AA39GGL9"/>
<keyword evidence="5" id="KW-0136">Cellulose degradation</keyword>
<evidence type="ECO:0000256" key="2">
    <source>
        <dbReference type="ARBA" id="ARBA00007793"/>
    </source>
</evidence>
<evidence type="ECO:0000259" key="11">
    <source>
        <dbReference type="PROSITE" id="PS01140"/>
    </source>
</evidence>
<feature type="signal peptide" evidence="10">
    <location>
        <begin position="1"/>
        <end position="21"/>
    </location>
</feature>
<keyword evidence="10" id="KW-0732">Signal</keyword>
<dbReference type="Pfam" id="PF02015">
    <property type="entry name" value="Glyco_hydro_45"/>
    <property type="match status" value="1"/>
</dbReference>
<name>A0AA39GGL9_SARSR</name>
<evidence type="ECO:0000256" key="8">
    <source>
        <dbReference type="ARBA" id="ARBA00023326"/>
    </source>
</evidence>
<evidence type="ECO:0000256" key="10">
    <source>
        <dbReference type="SAM" id="SignalP"/>
    </source>
</evidence>
<dbReference type="Gene3D" id="2.40.40.10">
    <property type="entry name" value="RlpA-like domain"/>
    <property type="match status" value="1"/>
</dbReference>